<proteinExistence type="predicted"/>
<comment type="caution">
    <text evidence="1">The sequence shown here is derived from an EMBL/GenBank/DDBJ whole genome shotgun (WGS) entry which is preliminary data.</text>
</comment>
<sequence>MEAAVLLDHDQSLGRFVSQPSSLANCLCPDSCSDDAGMISSGLGLNIGYYRTSCNWRHVDRLTVNVGLVLQIKLDQRVQLTKLESSEIIDVGAIDDDEGPKDAKGVELFANCPLVPNINAGTL</sequence>
<gene>
    <name evidence="1" type="ORF">HGRIS_011788</name>
</gene>
<dbReference type="EMBL" id="JASNQZ010000002">
    <property type="protein sequence ID" value="KAL0960153.1"/>
    <property type="molecule type" value="Genomic_DNA"/>
</dbReference>
<protein>
    <submittedName>
        <fullName evidence="1">Uncharacterized protein</fullName>
    </submittedName>
</protein>
<accession>A0ABR3JW65</accession>
<dbReference type="Proteomes" id="UP001556367">
    <property type="component" value="Unassembled WGS sequence"/>
</dbReference>
<evidence type="ECO:0000313" key="1">
    <source>
        <dbReference type="EMBL" id="KAL0960153.1"/>
    </source>
</evidence>
<name>A0ABR3JW65_9AGAR</name>
<evidence type="ECO:0000313" key="2">
    <source>
        <dbReference type="Proteomes" id="UP001556367"/>
    </source>
</evidence>
<reference evidence="2" key="1">
    <citation type="submission" date="2024-06" db="EMBL/GenBank/DDBJ databases">
        <title>Multi-omics analyses provide insights into the biosynthesis of the anticancer antibiotic pleurotin in Hohenbuehelia grisea.</title>
        <authorList>
            <person name="Weaver J.A."/>
            <person name="Alberti F."/>
        </authorList>
    </citation>
    <scope>NUCLEOTIDE SEQUENCE [LARGE SCALE GENOMIC DNA]</scope>
    <source>
        <strain evidence="2">T-177</strain>
    </source>
</reference>
<organism evidence="1 2">
    <name type="scientific">Hohenbuehelia grisea</name>
    <dbReference type="NCBI Taxonomy" id="104357"/>
    <lineage>
        <taxon>Eukaryota</taxon>
        <taxon>Fungi</taxon>
        <taxon>Dikarya</taxon>
        <taxon>Basidiomycota</taxon>
        <taxon>Agaricomycotina</taxon>
        <taxon>Agaricomycetes</taxon>
        <taxon>Agaricomycetidae</taxon>
        <taxon>Agaricales</taxon>
        <taxon>Pleurotineae</taxon>
        <taxon>Pleurotaceae</taxon>
        <taxon>Hohenbuehelia</taxon>
    </lineage>
</organism>
<keyword evidence="2" id="KW-1185">Reference proteome</keyword>